<sequence length="101" mass="11583">MPLPLLLPLPTTHLPLSTKLSLYKFDLLCIEIFQSCLVVEKVATTVKKMKFLGQVLMLLFWREKFSKIVGSPYYMAPKVLKRNYVMWGSSILSRCCLSIAI</sequence>
<accession>A0ACC0FPF7</accession>
<reference evidence="1 2" key="1">
    <citation type="journal article" date="2022" name="Plant J.">
        <title>Chromosome-level genome of Camellia lanceoleosa provides a valuable resource for understanding genome evolution and self-incompatibility.</title>
        <authorList>
            <person name="Gong W."/>
            <person name="Xiao S."/>
            <person name="Wang L."/>
            <person name="Liao Z."/>
            <person name="Chang Y."/>
            <person name="Mo W."/>
            <person name="Hu G."/>
            <person name="Li W."/>
            <person name="Zhao G."/>
            <person name="Zhu H."/>
            <person name="Hu X."/>
            <person name="Ji K."/>
            <person name="Xiang X."/>
            <person name="Song Q."/>
            <person name="Yuan D."/>
            <person name="Jin S."/>
            <person name="Zhang L."/>
        </authorList>
    </citation>
    <scope>NUCLEOTIDE SEQUENCE [LARGE SCALE GENOMIC DNA]</scope>
    <source>
        <strain evidence="1">SQ_2022a</strain>
    </source>
</reference>
<dbReference type="Proteomes" id="UP001060215">
    <property type="component" value="Chromosome 13"/>
</dbReference>
<proteinExistence type="predicted"/>
<dbReference type="EMBL" id="CM045770">
    <property type="protein sequence ID" value="KAI7990229.1"/>
    <property type="molecule type" value="Genomic_DNA"/>
</dbReference>
<evidence type="ECO:0000313" key="2">
    <source>
        <dbReference type="Proteomes" id="UP001060215"/>
    </source>
</evidence>
<organism evidence="1 2">
    <name type="scientific">Camellia lanceoleosa</name>
    <dbReference type="NCBI Taxonomy" id="1840588"/>
    <lineage>
        <taxon>Eukaryota</taxon>
        <taxon>Viridiplantae</taxon>
        <taxon>Streptophyta</taxon>
        <taxon>Embryophyta</taxon>
        <taxon>Tracheophyta</taxon>
        <taxon>Spermatophyta</taxon>
        <taxon>Magnoliopsida</taxon>
        <taxon>eudicotyledons</taxon>
        <taxon>Gunneridae</taxon>
        <taxon>Pentapetalae</taxon>
        <taxon>asterids</taxon>
        <taxon>Ericales</taxon>
        <taxon>Theaceae</taxon>
        <taxon>Camellia</taxon>
    </lineage>
</organism>
<evidence type="ECO:0000313" key="1">
    <source>
        <dbReference type="EMBL" id="KAI7990229.1"/>
    </source>
</evidence>
<name>A0ACC0FPF7_9ERIC</name>
<keyword evidence="2" id="KW-1185">Reference proteome</keyword>
<gene>
    <name evidence="1" type="ORF">LOK49_LG12G01343</name>
</gene>
<keyword evidence="1" id="KW-0418">Kinase</keyword>
<protein>
    <submittedName>
        <fullName evidence="1">Calcium-dependent protein kinase 13</fullName>
    </submittedName>
</protein>
<keyword evidence="1" id="KW-0808">Transferase</keyword>
<comment type="caution">
    <text evidence="1">The sequence shown here is derived from an EMBL/GenBank/DDBJ whole genome shotgun (WGS) entry which is preliminary data.</text>
</comment>